<dbReference type="InterPro" id="IPR000468">
    <property type="entry name" value="Barstar"/>
</dbReference>
<sequence length="101" mass="10686">MSDLTHRHALDGSAVTTKRAALAAIATALSFPDWFGHNLDALHDSLTDLSWLPAGEHVLTWSGADALRRSDPAAFAAISSVLADAELATADGDRPFRTIFG</sequence>
<reference evidence="3 4" key="1">
    <citation type="submission" date="2019-09" db="EMBL/GenBank/DDBJ databases">
        <title>Goodfellowia gen. nov., a new genus of the Pseudonocardineae related to Actinoalloteichus, containing Goodfellowia coeruleoviolacea gen. nov., comb. nov. gen. nov., comb. nov.</title>
        <authorList>
            <person name="Labeda D."/>
        </authorList>
    </citation>
    <scope>NUCLEOTIDE SEQUENCE [LARGE SCALE GENOMIC DNA]</scope>
    <source>
        <strain evidence="3 4">AN110305</strain>
    </source>
</reference>
<evidence type="ECO:0000313" key="3">
    <source>
        <dbReference type="EMBL" id="KAA2266090.1"/>
    </source>
</evidence>
<dbReference type="AlphaFoldDB" id="A0A5B2XT37"/>
<comment type="caution">
    <text evidence="3">The sequence shown here is derived from an EMBL/GenBank/DDBJ whole genome shotgun (WGS) entry which is preliminary data.</text>
</comment>
<dbReference type="Pfam" id="PF01337">
    <property type="entry name" value="Barstar"/>
    <property type="match status" value="1"/>
</dbReference>
<keyword evidence="4" id="KW-1185">Reference proteome</keyword>
<reference evidence="3 4" key="2">
    <citation type="submission" date="2019-09" db="EMBL/GenBank/DDBJ databases">
        <authorList>
            <person name="Jin C."/>
        </authorList>
    </citation>
    <scope>NUCLEOTIDE SEQUENCE [LARGE SCALE GENOMIC DNA]</scope>
    <source>
        <strain evidence="3 4">AN110305</strain>
    </source>
</reference>
<dbReference type="Gene3D" id="3.30.370.10">
    <property type="entry name" value="Barstar-like"/>
    <property type="match status" value="1"/>
</dbReference>
<dbReference type="EMBL" id="VUOB01000003">
    <property type="protein sequence ID" value="KAA2266090.1"/>
    <property type="molecule type" value="Genomic_DNA"/>
</dbReference>
<evidence type="ECO:0000256" key="1">
    <source>
        <dbReference type="ARBA" id="ARBA00006845"/>
    </source>
</evidence>
<organism evidence="3 4">
    <name type="scientific">Solihabitans fulvus</name>
    <dbReference type="NCBI Taxonomy" id="1892852"/>
    <lineage>
        <taxon>Bacteria</taxon>
        <taxon>Bacillati</taxon>
        <taxon>Actinomycetota</taxon>
        <taxon>Actinomycetes</taxon>
        <taxon>Pseudonocardiales</taxon>
        <taxon>Pseudonocardiaceae</taxon>
        <taxon>Solihabitans</taxon>
    </lineage>
</organism>
<dbReference type="SUPFAM" id="SSF52038">
    <property type="entry name" value="Barstar-related"/>
    <property type="match status" value="1"/>
</dbReference>
<dbReference type="InterPro" id="IPR035905">
    <property type="entry name" value="Barstar-like_sf"/>
</dbReference>
<dbReference type="RefSeq" id="WP_149847828.1">
    <property type="nucleotide sequence ID" value="NZ_VUOB01000003.1"/>
</dbReference>
<protein>
    <submittedName>
        <fullName evidence="3">Barstar family protein</fullName>
    </submittedName>
</protein>
<comment type="similarity">
    <text evidence="1">Belongs to the barstar family.</text>
</comment>
<dbReference type="Proteomes" id="UP000323454">
    <property type="component" value="Unassembled WGS sequence"/>
</dbReference>
<name>A0A5B2XT37_9PSEU</name>
<dbReference type="OrthoDB" id="5184890at2"/>
<evidence type="ECO:0000259" key="2">
    <source>
        <dbReference type="Pfam" id="PF01337"/>
    </source>
</evidence>
<evidence type="ECO:0000313" key="4">
    <source>
        <dbReference type="Proteomes" id="UP000323454"/>
    </source>
</evidence>
<proteinExistence type="inferred from homology"/>
<feature type="domain" description="Barstar (barnase inhibitor)" evidence="2">
    <location>
        <begin position="8"/>
        <end position="98"/>
    </location>
</feature>
<gene>
    <name evidence="3" type="ORF">F0L68_02935</name>
</gene>
<accession>A0A5B2XT37</accession>